<keyword evidence="2" id="KW-1185">Reference proteome</keyword>
<organism evidence="1 2">
    <name type="scientific">Nelumbo nucifera</name>
    <name type="common">Sacred lotus</name>
    <dbReference type="NCBI Taxonomy" id="4432"/>
    <lineage>
        <taxon>Eukaryota</taxon>
        <taxon>Viridiplantae</taxon>
        <taxon>Streptophyta</taxon>
        <taxon>Embryophyta</taxon>
        <taxon>Tracheophyta</taxon>
        <taxon>Spermatophyta</taxon>
        <taxon>Magnoliopsida</taxon>
        <taxon>Proteales</taxon>
        <taxon>Nelumbonaceae</taxon>
        <taxon>Nelumbo</taxon>
    </lineage>
</organism>
<gene>
    <name evidence="1" type="ORF">HUJ06_014314</name>
</gene>
<proteinExistence type="predicted"/>
<reference evidence="1 2" key="1">
    <citation type="journal article" date="2020" name="Mol. Biol. Evol.">
        <title>Distinct Expression and Methylation Patterns for Genes with Different Fates following a Single Whole-Genome Duplication in Flowering Plants.</title>
        <authorList>
            <person name="Shi T."/>
            <person name="Rahmani R.S."/>
            <person name="Gugger P.F."/>
            <person name="Wang M."/>
            <person name="Li H."/>
            <person name="Zhang Y."/>
            <person name="Li Z."/>
            <person name="Wang Q."/>
            <person name="Van de Peer Y."/>
            <person name="Marchal K."/>
            <person name="Chen J."/>
        </authorList>
    </citation>
    <scope>NUCLEOTIDE SEQUENCE [LARGE SCALE GENOMIC DNA]</scope>
    <source>
        <tissue evidence="1">Leaf</tissue>
    </source>
</reference>
<protein>
    <submittedName>
        <fullName evidence="1">Uncharacterized protein</fullName>
    </submittedName>
</protein>
<dbReference type="AlphaFoldDB" id="A0A822Z8I2"/>
<name>A0A822Z8I2_NELNU</name>
<dbReference type="EMBL" id="DUZY01000005">
    <property type="protein sequence ID" value="DAD39991.1"/>
    <property type="molecule type" value="Genomic_DNA"/>
</dbReference>
<accession>A0A822Z8I2</accession>
<comment type="caution">
    <text evidence="1">The sequence shown here is derived from an EMBL/GenBank/DDBJ whole genome shotgun (WGS) entry which is preliminary data.</text>
</comment>
<evidence type="ECO:0000313" key="1">
    <source>
        <dbReference type="EMBL" id="DAD39991.1"/>
    </source>
</evidence>
<dbReference type="Proteomes" id="UP000607653">
    <property type="component" value="Unassembled WGS sequence"/>
</dbReference>
<evidence type="ECO:0000313" key="2">
    <source>
        <dbReference type="Proteomes" id="UP000607653"/>
    </source>
</evidence>
<sequence length="66" mass="7295">MVLLSNYELLLKCLNSASSSISPPFEVWPIFVDIMAEKCDFSLVVFIHVSCNSNKVVHFIIGSSSS</sequence>